<evidence type="ECO:0000313" key="4">
    <source>
        <dbReference type="Proteomes" id="UP001556367"/>
    </source>
</evidence>
<keyword evidence="4" id="KW-1185">Reference proteome</keyword>
<organism evidence="3 4">
    <name type="scientific">Hohenbuehelia grisea</name>
    <dbReference type="NCBI Taxonomy" id="104357"/>
    <lineage>
        <taxon>Eukaryota</taxon>
        <taxon>Fungi</taxon>
        <taxon>Dikarya</taxon>
        <taxon>Basidiomycota</taxon>
        <taxon>Agaricomycotina</taxon>
        <taxon>Agaricomycetes</taxon>
        <taxon>Agaricomycetidae</taxon>
        <taxon>Agaricales</taxon>
        <taxon>Pleurotineae</taxon>
        <taxon>Pleurotaceae</taxon>
        <taxon>Hohenbuehelia</taxon>
    </lineage>
</organism>
<dbReference type="Proteomes" id="UP001556367">
    <property type="component" value="Unassembled WGS sequence"/>
</dbReference>
<feature type="transmembrane region" description="Helical" evidence="1">
    <location>
        <begin position="208"/>
        <end position="232"/>
    </location>
</feature>
<dbReference type="EMBL" id="JASNQZ010000015">
    <property type="protein sequence ID" value="KAL0947436.1"/>
    <property type="molecule type" value="Genomic_DNA"/>
</dbReference>
<dbReference type="InterPro" id="IPR045338">
    <property type="entry name" value="DUF6535"/>
</dbReference>
<keyword evidence="1" id="KW-0812">Transmembrane</keyword>
<reference evidence="4" key="1">
    <citation type="submission" date="2024-06" db="EMBL/GenBank/DDBJ databases">
        <title>Multi-omics analyses provide insights into the biosynthesis of the anticancer antibiotic pleurotin in Hohenbuehelia grisea.</title>
        <authorList>
            <person name="Weaver J.A."/>
            <person name="Alberti F."/>
        </authorList>
    </citation>
    <scope>NUCLEOTIDE SEQUENCE [LARGE SCALE GENOMIC DNA]</scope>
    <source>
        <strain evidence="4">T-177</strain>
    </source>
</reference>
<feature type="domain" description="DUF6535" evidence="2">
    <location>
        <begin position="25"/>
        <end position="202"/>
    </location>
</feature>
<evidence type="ECO:0000259" key="2">
    <source>
        <dbReference type="Pfam" id="PF20153"/>
    </source>
</evidence>
<evidence type="ECO:0000313" key="3">
    <source>
        <dbReference type="EMBL" id="KAL0947436.1"/>
    </source>
</evidence>
<evidence type="ECO:0000256" key="1">
    <source>
        <dbReference type="SAM" id="Phobius"/>
    </source>
</evidence>
<sequence>MPTMKETRESRDALGQEMADDAKIWRTYAAESSRFDDAVVAEWNRTTDIILLFAALFSAVVTAFCIESYKLLGPNPQDITNALLSDISRSLDSQSNEISSPPTSSLPTQDFSPSTSAIWINALWFSALACSLGVGSLGMLVKQWLSAYLTGLPVAPRLRAHVRQYRYDTLRAWRTHDIINFMPLALSACLIIFLAGLSILLFESNRTIGILFAILVSFTVLIHTASVILPAISNCPWRTAISPVAFAFVQSMGKGLRAIAVGMYSQTQLAFAATRLSMLLSRYHAVAVQISVYLRLPVLFLTSRRYIPSRVPWPNPPSELHSELDAVQEKCGVLEGRALLWLIRSSSNKILVDSTIQSLAGLPVDLHTADLVKRAGVIDMIRHRLAQCSKARAASSTRELYIRALLRMRLVSRYLDSHHQADLSTQAALSGIHVSPYDIAYVTYICARGALTEIVDTLEEQRDGVAPLARFQIFMLAHTLGQDAAWHKAPKVDHWTMDQNGQMAGRAVPLLVDLLRVDLDDGSDTEPDLADAAIAFAIAIFTQGSGAVDPQVYLDGNKCREDFYYLVVTGLSVILRFPASYGCANASLEVARQKYSAASRKYVTSPSLPRVADRSALMSTLRSSLKMVAKANDSPESLLLLLSQMGDKVLAGLDCALLIHALDAADPSPMFNFQLLVLLERLVWDCKRSHQIASTGLTAGLQNIIHGLDSPVRSQAIKLLGRTAHMVTGYRSPMQHMITEGFYDLVQDLFARPGSINQDDCDLWLATLTIWGEKYGHATWMRRSGAGDALLKWAAENWRGRELTAPHEDALKRLARVSGITLDLKPSAEWFRQLVASPKDKQMKPRIQN</sequence>
<feature type="transmembrane region" description="Helical" evidence="1">
    <location>
        <begin position="118"/>
        <end position="141"/>
    </location>
</feature>
<keyword evidence="1" id="KW-1133">Transmembrane helix</keyword>
<feature type="transmembrane region" description="Helical" evidence="1">
    <location>
        <begin position="244"/>
        <end position="263"/>
    </location>
</feature>
<dbReference type="Pfam" id="PF20153">
    <property type="entry name" value="DUF6535"/>
    <property type="match status" value="1"/>
</dbReference>
<gene>
    <name evidence="3" type="ORF">HGRIS_013545</name>
</gene>
<comment type="caution">
    <text evidence="3">The sequence shown here is derived from an EMBL/GenBank/DDBJ whole genome shotgun (WGS) entry which is preliminary data.</text>
</comment>
<keyword evidence="1" id="KW-0472">Membrane</keyword>
<accession>A0ABR3IVU9</accession>
<name>A0ABR3IVU9_9AGAR</name>
<feature type="transmembrane region" description="Helical" evidence="1">
    <location>
        <begin position="49"/>
        <end position="69"/>
    </location>
</feature>
<proteinExistence type="predicted"/>
<protein>
    <recommendedName>
        <fullName evidence="2">DUF6535 domain-containing protein</fullName>
    </recommendedName>
</protein>
<feature type="transmembrane region" description="Helical" evidence="1">
    <location>
        <begin position="181"/>
        <end position="202"/>
    </location>
</feature>